<protein>
    <submittedName>
        <fullName evidence="1">Uncharacterized protein</fullName>
    </submittedName>
</protein>
<reference evidence="1" key="1">
    <citation type="submission" date="2022-07" db="EMBL/GenBank/DDBJ databases">
        <title>Genome Sequence of Lecanicillium saksenae.</title>
        <authorList>
            <person name="Buettner E."/>
        </authorList>
    </citation>
    <scope>NUCLEOTIDE SEQUENCE</scope>
    <source>
        <strain evidence="1">VT-O1</strain>
    </source>
</reference>
<sequence length="178" mass="18292">MLFLTTTLLLSAGLAASSPLDARDPCGEGPARVCYGINGGTPQNLDVEDVKYVADYLRYLGANGSGSGKFWTMPKAVDCAEWTLPVQDGGSVLALAKHISARTLSSVLYEDLAAAIDGGVGAADGGKNELLGCGANGGMMGVRANLTNPLYSTDAYKKSGAKPDGILIKLVKAPPSKL</sequence>
<organism evidence="1 2">
    <name type="scientific">Lecanicillium saksenae</name>
    <dbReference type="NCBI Taxonomy" id="468837"/>
    <lineage>
        <taxon>Eukaryota</taxon>
        <taxon>Fungi</taxon>
        <taxon>Dikarya</taxon>
        <taxon>Ascomycota</taxon>
        <taxon>Pezizomycotina</taxon>
        <taxon>Sordariomycetes</taxon>
        <taxon>Hypocreomycetidae</taxon>
        <taxon>Hypocreales</taxon>
        <taxon>Cordycipitaceae</taxon>
        <taxon>Lecanicillium</taxon>
    </lineage>
</organism>
<evidence type="ECO:0000313" key="1">
    <source>
        <dbReference type="EMBL" id="KAJ3475542.1"/>
    </source>
</evidence>
<evidence type="ECO:0000313" key="2">
    <source>
        <dbReference type="Proteomes" id="UP001148737"/>
    </source>
</evidence>
<accession>A0ACC1QHJ4</accession>
<name>A0ACC1QHJ4_9HYPO</name>
<keyword evidence="2" id="KW-1185">Reference proteome</keyword>
<comment type="caution">
    <text evidence="1">The sequence shown here is derived from an EMBL/GenBank/DDBJ whole genome shotgun (WGS) entry which is preliminary data.</text>
</comment>
<gene>
    <name evidence="1" type="ORF">NLG97_g9421</name>
</gene>
<proteinExistence type="predicted"/>
<dbReference type="EMBL" id="JANAKD010001941">
    <property type="protein sequence ID" value="KAJ3475542.1"/>
    <property type="molecule type" value="Genomic_DNA"/>
</dbReference>
<dbReference type="Proteomes" id="UP001148737">
    <property type="component" value="Unassembled WGS sequence"/>
</dbReference>